<dbReference type="Pfam" id="PF02668">
    <property type="entry name" value="TauD"/>
    <property type="match status" value="1"/>
</dbReference>
<dbReference type="InterPro" id="IPR003819">
    <property type="entry name" value="TauD/TfdA-like"/>
</dbReference>
<evidence type="ECO:0000256" key="2">
    <source>
        <dbReference type="ARBA" id="ARBA00022723"/>
    </source>
</evidence>
<dbReference type="RefSeq" id="WP_025047538.1">
    <property type="nucleotide sequence ID" value="NZ_QBKU01000013.1"/>
</dbReference>
<keyword evidence="2" id="KW-0479">Metal-binding</keyword>
<organism evidence="7 8">
    <name type="scientific">Sulfitobacter mediterraneus</name>
    <dbReference type="NCBI Taxonomy" id="83219"/>
    <lineage>
        <taxon>Bacteria</taxon>
        <taxon>Pseudomonadati</taxon>
        <taxon>Pseudomonadota</taxon>
        <taxon>Alphaproteobacteria</taxon>
        <taxon>Rhodobacterales</taxon>
        <taxon>Roseobacteraceae</taxon>
        <taxon>Sulfitobacter</taxon>
    </lineage>
</organism>
<evidence type="ECO:0000313" key="8">
    <source>
        <dbReference type="Proteomes" id="UP000244092"/>
    </source>
</evidence>
<dbReference type="InterPro" id="IPR042098">
    <property type="entry name" value="TauD-like_sf"/>
</dbReference>
<dbReference type="SUPFAM" id="SSF51197">
    <property type="entry name" value="Clavaminate synthase-like"/>
    <property type="match status" value="1"/>
</dbReference>
<comment type="similarity">
    <text evidence="1">Belongs to the TfdA dioxygenase family.</text>
</comment>
<keyword evidence="5" id="KW-0408">Iron</keyword>
<keyword evidence="3 7" id="KW-0223">Dioxygenase</keyword>
<dbReference type="InterPro" id="IPR051178">
    <property type="entry name" value="TfdA_dioxygenase"/>
</dbReference>
<dbReference type="Proteomes" id="UP000244092">
    <property type="component" value="Unassembled WGS sequence"/>
</dbReference>
<reference evidence="7 8" key="1">
    <citation type="submission" date="2018-04" db="EMBL/GenBank/DDBJ databases">
        <title>Genomic Encyclopedia of Archaeal and Bacterial Type Strains, Phase II (KMG-II): from individual species to whole genera.</title>
        <authorList>
            <person name="Goeker M."/>
        </authorList>
    </citation>
    <scope>NUCLEOTIDE SEQUENCE [LARGE SCALE GENOMIC DNA]</scope>
    <source>
        <strain evidence="7 8">DSM 12244</strain>
    </source>
</reference>
<evidence type="ECO:0000256" key="4">
    <source>
        <dbReference type="ARBA" id="ARBA00023002"/>
    </source>
</evidence>
<dbReference type="PANTHER" id="PTHR43779:SF3">
    <property type="entry name" value="(3R)-3-[(CARBOXYMETHYL)AMINO]FATTY ACID OXYGENASE_DECARBOXYLASE"/>
    <property type="match status" value="1"/>
</dbReference>
<name>A0A2T6CA85_9RHOB</name>
<gene>
    <name evidence="7" type="ORF">C8N31_11359</name>
</gene>
<dbReference type="PANTHER" id="PTHR43779">
    <property type="entry name" value="DIOXYGENASE RV0097-RELATED"/>
    <property type="match status" value="1"/>
</dbReference>
<keyword evidence="4" id="KW-0560">Oxidoreductase</keyword>
<protein>
    <submittedName>
        <fullName evidence="7">Alpha-ketoglutarate-dependent 2,4-dichlorophenoxyacetate dioxygenase</fullName>
    </submittedName>
</protein>
<evidence type="ECO:0000256" key="5">
    <source>
        <dbReference type="ARBA" id="ARBA00023004"/>
    </source>
</evidence>
<accession>A0A2T6CA85</accession>
<evidence type="ECO:0000256" key="1">
    <source>
        <dbReference type="ARBA" id="ARBA00005896"/>
    </source>
</evidence>
<dbReference type="EMBL" id="QBKU01000013">
    <property type="protein sequence ID" value="PTX72133.1"/>
    <property type="molecule type" value="Genomic_DNA"/>
</dbReference>
<evidence type="ECO:0000259" key="6">
    <source>
        <dbReference type="Pfam" id="PF02668"/>
    </source>
</evidence>
<dbReference type="Gene3D" id="3.60.130.10">
    <property type="entry name" value="Clavaminate synthase-like"/>
    <property type="match status" value="1"/>
</dbReference>
<evidence type="ECO:0000313" key="7">
    <source>
        <dbReference type="EMBL" id="PTX72133.1"/>
    </source>
</evidence>
<dbReference type="GO" id="GO:0046872">
    <property type="term" value="F:metal ion binding"/>
    <property type="evidence" value="ECO:0007669"/>
    <property type="project" value="UniProtKB-KW"/>
</dbReference>
<evidence type="ECO:0000256" key="3">
    <source>
        <dbReference type="ARBA" id="ARBA00022964"/>
    </source>
</evidence>
<comment type="caution">
    <text evidence="7">The sequence shown here is derived from an EMBL/GenBank/DDBJ whole genome shotgun (WGS) entry which is preliminary data.</text>
</comment>
<dbReference type="OrthoDB" id="7209371at2"/>
<sequence>MTLLSTTPITSAFGVEVTNADIADIVPSGRFGELRDLFETHSALLFRGQDLSDDAHLELGRAFGPIEDRQADERKPGEEFKIPKVSNVREDGSVTGEMDLHTLNLQSNFLWHADSTFIPTPALTNIITARVLPTEGGQTELASTRAAWAAMPETLRDRIRGRGIWHHYATSRAKISPELAKLPMFHKWPATHWNAIWTNPVNGQEALYIASHAYQVDGYDEAESLALLDELMAFCTQPEFTYSHNWEVGDVLIWDQRAVLHRGRPWPYDQPRTLSSICCSVTAADGIETMRIPAQADQQQL</sequence>
<dbReference type="AlphaFoldDB" id="A0A2T6CA85"/>
<feature type="domain" description="TauD/TfdA-like" evidence="6">
    <location>
        <begin position="6"/>
        <end position="275"/>
    </location>
</feature>
<proteinExistence type="inferred from homology"/>
<dbReference type="GO" id="GO:0016706">
    <property type="term" value="F:2-oxoglutarate-dependent dioxygenase activity"/>
    <property type="evidence" value="ECO:0007669"/>
    <property type="project" value="UniProtKB-ARBA"/>
</dbReference>